<sequence length="150" mass="16651">MDNPKIGTDISVVLKDFKTRHHKLAIDEYMSFGEACRSALGLTEKEVIFTVIEDPQKFIQTSPFLALSGAPPADPQSFQRTLDRFKGYTTGDMKDPSLWEKATVSDGSLWSVNVPEKKKSEVNPEGNNSEVDTDGNNSEVNPEEIKSEVN</sequence>
<feature type="region of interest" description="Disordered" evidence="1">
    <location>
        <begin position="110"/>
        <end position="150"/>
    </location>
</feature>
<accession>A0A1B9G7D1</accession>
<reference evidence="2" key="2">
    <citation type="submission" date="2014-01" db="EMBL/GenBank/DDBJ databases">
        <title>Evolution of pathogenesis and genome organization in the Tremellales.</title>
        <authorList>
            <person name="Cuomo C."/>
            <person name="Litvintseva A."/>
            <person name="Heitman J."/>
            <person name="Chen Y."/>
            <person name="Sun S."/>
            <person name="Springer D."/>
            <person name="Dromer F."/>
            <person name="Young S."/>
            <person name="Zeng Q."/>
            <person name="Chapman S."/>
            <person name="Gujja S."/>
            <person name="Saif S."/>
            <person name="Birren B."/>
        </authorList>
    </citation>
    <scope>NUCLEOTIDE SEQUENCE</scope>
    <source>
        <strain evidence="2">CBS 10118</strain>
    </source>
</reference>
<evidence type="ECO:0000256" key="1">
    <source>
        <dbReference type="SAM" id="MobiDB-lite"/>
    </source>
</evidence>
<proteinExistence type="predicted"/>
<protein>
    <submittedName>
        <fullName evidence="2">Uncharacterized protein</fullName>
    </submittedName>
</protein>
<dbReference type="EMBL" id="KI894020">
    <property type="protein sequence ID" value="OCF26939.1"/>
    <property type="molecule type" value="Genomic_DNA"/>
</dbReference>
<evidence type="ECO:0000313" key="2">
    <source>
        <dbReference type="EMBL" id="OCF26939.1"/>
    </source>
</evidence>
<dbReference type="VEuPathDB" id="FungiDB:I302_04630"/>
<name>A0A1B9G7D1_9TREE</name>
<organism evidence="2">
    <name type="scientific">Kwoniella bestiolae CBS 10118</name>
    <dbReference type="NCBI Taxonomy" id="1296100"/>
    <lineage>
        <taxon>Eukaryota</taxon>
        <taxon>Fungi</taxon>
        <taxon>Dikarya</taxon>
        <taxon>Basidiomycota</taxon>
        <taxon>Agaricomycotina</taxon>
        <taxon>Tremellomycetes</taxon>
        <taxon>Tremellales</taxon>
        <taxon>Cryptococcaceae</taxon>
        <taxon>Kwoniella</taxon>
    </lineage>
</organism>
<reference evidence="2" key="1">
    <citation type="submission" date="2013-07" db="EMBL/GenBank/DDBJ databases">
        <title>The Genome Sequence of Cryptococcus bestiolae CBS10118.</title>
        <authorList>
            <consortium name="The Broad Institute Genome Sequencing Platform"/>
            <person name="Cuomo C."/>
            <person name="Litvintseva A."/>
            <person name="Chen Y."/>
            <person name="Heitman J."/>
            <person name="Sun S."/>
            <person name="Springer D."/>
            <person name="Dromer F."/>
            <person name="Young S.K."/>
            <person name="Zeng Q."/>
            <person name="Gargeya S."/>
            <person name="Fitzgerald M."/>
            <person name="Abouelleil A."/>
            <person name="Alvarado L."/>
            <person name="Berlin A.M."/>
            <person name="Chapman S.B."/>
            <person name="Dewar J."/>
            <person name="Goldberg J."/>
            <person name="Griggs A."/>
            <person name="Gujja S."/>
            <person name="Hansen M."/>
            <person name="Howarth C."/>
            <person name="Imamovic A."/>
            <person name="Larimer J."/>
            <person name="McCowan C."/>
            <person name="Murphy C."/>
            <person name="Pearson M."/>
            <person name="Priest M."/>
            <person name="Roberts A."/>
            <person name="Saif S."/>
            <person name="Shea T."/>
            <person name="Sykes S."/>
            <person name="Wortman J."/>
            <person name="Nusbaum C."/>
            <person name="Birren B."/>
        </authorList>
    </citation>
    <scope>NUCLEOTIDE SEQUENCE [LARGE SCALE GENOMIC DNA]</scope>
    <source>
        <strain evidence="2">CBS 10118</strain>
    </source>
</reference>
<dbReference type="AlphaFoldDB" id="A0A1B9G7D1"/>
<gene>
    <name evidence="2" type="ORF">I302_04630</name>
</gene>
<feature type="compositionally biased region" description="Polar residues" evidence="1">
    <location>
        <begin position="125"/>
        <end position="140"/>
    </location>
</feature>